<dbReference type="EMBL" id="JALBCA010000105">
    <property type="protein sequence ID" value="KAI2382889.1"/>
    <property type="molecule type" value="Genomic_DNA"/>
</dbReference>
<name>A0ACB8UT82_9EURO</name>
<sequence length="1719" mass="191720">MAGNVDFRALKARAIDSGIDEEAVTVNTRALIDKVLARYSGEWTVLRELLQNAADASATRVIVKLETIPSVTVPTPSTIEQSLSLKHIISHHTIKSLIVKNNGFAFNSNDWSRLKRIAEGNPDETKIGAFGVGFYSVFSDCEEPFVSSGKEAIAFYWKGNSLFTRRLQLQEQDCSPDTTFVLEYRNTTSPVPSLLPLAQFLASSLTFIGLQTIELWLDNWKLLHLTKKVAPGVPVSIPRDIQTSTSEGLMNVNDVTQEIAQIDATWMPAVEWKSPTNSSRFEGTRSDDNTGSLRSFFSRLTRAAGNKLGEKSSDSLESPVLRPPEDLVTPISSSVFLHINTARVQTAVGHSFGQELLRATKKPAPKFTSLAILTSSFISMEIMNGSVNRSPKSIFTTVLPHRSGKIYIGFSTHQTTGLNAHISAPSLIPTVERESIDLNARWVRTWNTELLRAAGIVCRIAWSAEMASIDKRIWSSASNAGKTTPPLENISAVIPEVVHLSNQFVFGESTPSSQVGQVLENSFWTCNKNAYLELLSTCGVLPSYKIRLAPKDLSFMKSLPVVPDLIMEQSKDFITKLIDFGLLTEITVSDIKQELESSPVTAQQLGEFLLWLSGKASNGSLNQTTVKALLSVVVANDESSKTQSGIICLNDIKWFLDPARVPTDLPIPQSVLPFHYTKNLSRSQLTMFGWRELPVDILVHWLIESDLNGSLPLEHCITRTASFSSRILPLLSKQFDTLSQPSKMELITLLKSHTVIPTKSGIMKRPPETYFPSVRLFADLPIVHGLNNVKEKFLINLGVRKTVELNVIFERLLNTPIDSTEKMRESQWSHVELIKYLTSVQGDIPRDDIAKLKQASICTAEHNETSARLNKRYKVCELFEPKNSLRDLELPLLHWPGNYSSSSSEAKFLSLLGLKAFPSAAELIQLISNAASQKRTDLREKALAYFISTHVINGYANFDYTQVTTPFLPGNDGLQCIPSQCFTDTGALLFGFKLLRSDLGVHASKFGIKQHPPINDCLGIMLRDPPKSLAKAKELFEYFAQRLAEINASTAERIGMSPIVPLHNAKNLEGSSLSGHIAPRDCYLGNSNDYADIFSFVDFGPKGNLFLMACGSKQEPTSVELGVMLVKNSVVVLSHLQNPDKYLRFLRSIADNIDHIKKHKNLFRDMKKASFLLASKELPNQTKKDEAEDLNEDEELPIKEWQLIKATDAVIVDDYTSFNLFKDTMLAAPQEETLEDLYAQLGSPTLSSIIVEEARCGQVVPNQHNALKLQKQIHERAKIFLHDVPKDQIKHDAKWLEKYLVVQVVQSISLRRSLRGRNTGHVEKRHAIVTRGPNKPDPILSISPGDINFYQVSQVLVHTILSRPKLHSSLTLEMLLKTDLLELRARGYNVERILRQKDAAARIAKTHQQQRQEQQLEEDRSRLVKTAEKGQLGQDVRPDGYSPHPMPGVFPESRPDQVPNITQSSLESNRGMGGFISDLGRRFGLEEIFRNNGTASTPPSPYSQQPENKVDTAEPHSLLSNDNLQQNLSAAIARCRPHGHAPIQNPGQVTQITDAKSYCDERPALNLVYVTNIADTTIRFFQSPTDEKGEGFYSRHANGLHRFAVILIDCAGIFGVRKDSIAVFNEMNGNTIAFNHGGSIFCNYDYFQRLHLKTVTAGNRSDCLVYWWTIFCHELAHNLIGPHNSEHGYYTESFVMKYLPAITALLQNSNTATPTQKSR</sequence>
<organism evidence="1">
    <name type="scientific">Ophidiomyces ophidiicola</name>
    <dbReference type="NCBI Taxonomy" id="1387563"/>
    <lineage>
        <taxon>Eukaryota</taxon>
        <taxon>Fungi</taxon>
        <taxon>Dikarya</taxon>
        <taxon>Ascomycota</taxon>
        <taxon>Pezizomycotina</taxon>
        <taxon>Eurotiomycetes</taxon>
        <taxon>Eurotiomycetidae</taxon>
        <taxon>Onygenales</taxon>
        <taxon>Onygenaceae</taxon>
        <taxon>Ophidiomyces</taxon>
    </lineage>
</organism>
<evidence type="ECO:0000313" key="1">
    <source>
        <dbReference type="EMBL" id="KAI2382889.1"/>
    </source>
</evidence>
<gene>
    <name evidence="1" type="ORF">LOY88_005661</name>
</gene>
<proteinExistence type="predicted"/>
<protein>
    <submittedName>
        <fullName evidence="1">Uncharacterized protein</fullName>
    </submittedName>
</protein>
<reference evidence="1" key="1">
    <citation type="journal article" date="2022" name="bioRxiv">
        <title>Population genetic analysis of Ophidiomyces ophidiicola, the causative agent of snake fungal disease, indicates recent introductions to the USA.</title>
        <authorList>
            <person name="Ladner J.T."/>
            <person name="Palmer J.M."/>
            <person name="Ettinger C.L."/>
            <person name="Stajich J.E."/>
            <person name="Farrell T.M."/>
            <person name="Glorioso B.M."/>
            <person name="Lawson B."/>
            <person name="Price S.J."/>
            <person name="Stengle A.G."/>
            <person name="Grear D.A."/>
            <person name="Lorch J.M."/>
        </authorList>
    </citation>
    <scope>NUCLEOTIDE SEQUENCE</scope>
    <source>
        <strain evidence="1">NWHC 24266-5</strain>
    </source>
</reference>
<comment type="caution">
    <text evidence="1">The sequence shown here is derived from an EMBL/GenBank/DDBJ whole genome shotgun (WGS) entry which is preliminary data.</text>
</comment>
<accession>A0ACB8UT82</accession>